<dbReference type="Pfam" id="PF01208">
    <property type="entry name" value="URO-D"/>
    <property type="match status" value="1"/>
</dbReference>
<dbReference type="InterPro" id="IPR000257">
    <property type="entry name" value="Uroporphyrinogen_deCOase"/>
</dbReference>
<dbReference type="Gene3D" id="3.20.20.210">
    <property type="match status" value="1"/>
</dbReference>
<reference evidence="2" key="1">
    <citation type="journal article" date="2020" name="mSystems">
        <title>Genome- and Community-Level Interaction Insights into Carbon Utilization and Element Cycling Functions of Hydrothermarchaeota in Hydrothermal Sediment.</title>
        <authorList>
            <person name="Zhou Z."/>
            <person name="Liu Y."/>
            <person name="Xu W."/>
            <person name="Pan J."/>
            <person name="Luo Z.H."/>
            <person name="Li M."/>
        </authorList>
    </citation>
    <scope>NUCLEOTIDE SEQUENCE [LARGE SCALE GENOMIC DNA]</scope>
    <source>
        <strain evidence="2">SpSt-747</strain>
    </source>
</reference>
<gene>
    <name evidence="2" type="ORF">ENV30_00130</name>
</gene>
<name>A0A7V3YEN7_9BACT</name>
<organism evidence="2">
    <name type="scientific">Candidatus Caldatribacterium californiense</name>
    <dbReference type="NCBI Taxonomy" id="1454726"/>
    <lineage>
        <taxon>Bacteria</taxon>
        <taxon>Pseudomonadati</taxon>
        <taxon>Atribacterota</taxon>
        <taxon>Atribacteria</taxon>
        <taxon>Atribacterales</taxon>
        <taxon>Candidatus Caldatribacteriaceae</taxon>
        <taxon>Candidatus Caldatribacterium</taxon>
    </lineage>
</organism>
<dbReference type="AlphaFoldDB" id="A0A7V3YEN7"/>
<dbReference type="SUPFAM" id="SSF51726">
    <property type="entry name" value="UROD/MetE-like"/>
    <property type="match status" value="1"/>
</dbReference>
<dbReference type="GO" id="GO:0004853">
    <property type="term" value="F:uroporphyrinogen decarboxylase activity"/>
    <property type="evidence" value="ECO:0007669"/>
    <property type="project" value="InterPro"/>
</dbReference>
<evidence type="ECO:0000259" key="1">
    <source>
        <dbReference type="Pfam" id="PF01208"/>
    </source>
</evidence>
<dbReference type="InterPro" id="IPR038071">
    <property type="entry name" value="UROD/MetE-like_sf"/>
</dbReference>
<accession>A0A7V3YEN7</accession>
<protein>
    <recommendedName>
        <fullName evidence="1">Uroporphyrinogen decarboxylase (URO-D) domain-containing protein</fullName>
    </recommendedName>
</protein>
<dbReference type="InterPro" id="IPR052024">
    <property type="entry name" value="Methanogen_methyltrans"/>
</dbReference>
<dbReference type="PANTHER" id="PTHR47099">
    <property type="entry name" value="METHYLCOBAMIDE:COM METHYLTRANSFERASE MTBA"/>
    <property type="match status" value="1"/>
</dbReference>
<dbReference type="PANTHER" id="PTHR47099:SF1">
    <property type="entry name" value="METHYLCOBAMIDE:COM METHYLTRANSFERASE MTBA"/>
    <property type="match status" value="1"/>
</dbReference>
<feature type="domain" description="Uroporphyrinogen decarboxylase (URO-D)" evidence="1">
    <location>
        <begin position="156"/>
        <end position="364"/>
    </location>
</feature>
<sequence>MEKAEQKIQRVWTALKERREPDRVPLTDFYWSGFLKRWREAFNLPEDTDIYEYYDLDVKVISPNMDPKVESCIILERTEDYVVFRSGFGCTVKKVFSAPMPMFLDFSVKSADDFASFTFDDPRDDRRYFGKRCDIINCGDSFGELPSFVEDVERNKDTFCLFGSICEPYETMWRIRGTEGLLVDLVLEKDKVQAFAERVTDFMLGIAEREIELAPLTGMVIWGDVAYDKGMFFSPKLWREVFFPCVKRLCDFLHRHGLIVVYHGCGRSLDIFPDLIEAGIDVYNPLEAKAGMDPVELKKQYGDRVSFFGGLDSRILGYGTWEDIEKEALYKLRAAVGGGYMPASDHSVASNVDPLLYDRLIRLLKEQGAYPLRLS</sequence>
<proteinExistence type="predicted"/>
<evidence type="ECO:0000313" key="2">
    <source>
        <dbReference type="EMBL" id="HGI29720.1"/>
    </source>
</evidence>
<dbReference type="GO" id="GO:0006779">
    <property type="term" value="P:porphyrin-containing compound biosynthetic process"/>
    <property type="evidence" value="ECO:0007669"/>
    <property type="project" value="InterPro"/>
</dbReference>
<comment type="caution">
    <text evidence="2">The sequence shown here is derived from an EMBL/GenBank/DDBJ whole genome shotgun (WGS) entry which is preliminary data.</text>
</comment>
<dbReference type="EMBL" id="DTFV01000001">
    <property type="protein sequence ID" value="HGI29720.1"/>
    <property type="molecule type" value="Genomic_DNA"/>
</dbReference>